<dbReference type="EMBL" id="JARKIB010000200">
    <property type="protein sequence ID" value="KAJ7724631.1"/>
    <property type="molecule type" value="Genomic_DNA"/>
</dbReference>
<keyword evidence="2" id="KW-1185">Reference proteome</keyword>
<dbReference type="Proteomes" id="UP001215598">
    <property type="component" value="Unassembled WGS sequence"/>
</dbReference>
<sequence>MSVGFGETWHIVPLSGTESIPGCRRTSLPRANVEMNIFQPRNWDHWHVIRPFDNLVAPYSTRLTSLTFEVAVGAVLGFLRLPAGSFPALRCLTICAHHNTHGVWLLFDCHPEGDIDLTPVSRLAPHLSSFSFSGESLCTCQMDPLAIGLDLDQLRELRLRVAIPPELAHAMLSQCTRLEECAVHIGAGVDDQYESDEESVDLEFKSQGSNNEDMFTIDSLTRLEMWCRTTEELEKFLTALNCPALNSFGLTVTRPRAFIRAALTTLMLSEVGTLSKEDLECLLSQQPRIESVSISECGGEALMRPLVPRLQSFYAGFTEDQLDCLIRFVETRRGGGGRTVTLRKLELDPVFPYTRRDIDAGADSSARILHDAVLRWRHEYGMTVEVDLEETAGDSENEGTEED</sequence>
<evidence type="ECO:0000313" key="1">
    <source>
        <dbReference type="EMBL" id="KAJ7724631.1"/>
    </source>
</evidence>
<dbReference type="AlphaFoldDB" id="A0AAD7MNX1"/>
<dbReference type="Gene3D" id="3.80.10.10">
    <property type="entry name" value="Ribonuclease Inhibitor"/>
    <property type="match status" value="1"/>
</dbReference>
<comment type="caution">
    <text evidence="1">The sequence shown here is derived from an EMBL/GenBank/DDBJ whole genome shotgun (WGS) entry which is preliminary data.</text>
</comment>
<reference evidence="1" key="1">
    <citation type="submission" date="2023-03" db="EMBL/GenBank/DDBJ databases">
        <title>Massive genome expansion in bonnet fungi (Mycena s.s.) driven by repeated elements and novel gene families across ecological guilds.</title>
        <authorList>
            <consortium name="Lawrence Berkeley National Laboratory"/>
            <person name="Harder C.B."/>
            <person name="Miyauchi S."/>
            <person name="Viragh M."/>
            <person name="Kuo A."/>
            <person name="Thoen E."/>
            <person name="Andreopoulos B."/>
            <person name="Lu D."/>
            <person name="Skrede I."/>
            <person name="Drula E."/>
            <person name="Henrissat B."/>
            <person name="Morin E."/>
            <person name="Kohler A."/>
            <person name="Barry K."/>
            <person name="LaButti K."/>
            <person name="Morin E."/>
            <person name="Salamov A."/>
            <person name="Lipzen A."/>
            <person name="Mereny Z."/>
            <person name="Hegedus B."/>
            <person name="Baldrian P."/>
            <person name="Stursova M."/>
            <person name="Weitz H."/>
            <person name="Taylor A."/>
            <person name="Grigoriev I.V."/>
            <person name="Nagy L.G."/>
            <person name="Martin F."/>
            <person name="Kauserud H."/>
        </authorList>
    </citation>
    <scope>NUCLEOTIDE SEQUENCE</scope>
    <source>
        <strain evidence="1">CBHHK182m</strain>
    </source>
</reference>
<protein>
    <submittedName>
        <fullName evidence="1">Uncharacterized protein</fullName>
    </submittedName>
</protein>
<evidence type="ECO:0000313" key="2">
    <source>
        <dbReference type="Proteomes" id="UP001215598"/>
    </source>
</evidence>
<proteinExistence type="predicted"/>
<accession>A0AAD7MNX1</accession>
<gene>
    <name evidence="1" type="ORF">B0H16DRAFT_1472235</name>
</gene>
<dbReference type="InterPro" id="IPR032675">
    <property type="entry name" value="LRR_dom_sf"/>
</dbReference>
<name>A0AAD7MNX1_9AGAR</name>
<organism evidence="1 2">
    <name type="scientific">Mycena metata</name>
    <dbReference type="NCBI Taxonomy" id="1033252"/>
    <lineage>
        <taxon>Eukaryota</taxon>
        <taxon>Fungi</taxon>
        <taxon>Dikarya</taxon>
        <taxon>Basidiomycota</taxon>
        <taxon>Agaricomycotina</taxon>
        <taxon>Agaricomycetes</taxon>
        <taxon>Agaricomycetidae</taxon>
        <taxon>Agaricales</taxon>
        <taxon>Marasmiineae</taxon>
        <taxon>Mycenaceae</taxon>
        <taxon>Mycena</taxon>
    </lineage>
</organism>